<evidence type="ECO:0000313" key="2">
    <source>
        <dbReference type="EMBL" id="RCK70806.1"/>
    </source>
</evidence>
<dbReference type="Proteomes" id="UP000252770">
    <property type="component" value="Unassembled WGS sequence"/>
</dbReference>
<keyword evidence="3" id="KW-1185">Reference proteome</keyword>
<evidence type="ECO:0008006" key="4">
    <source>
        <dbReference type="Google" id="ProtNLM"/>
    </source>
</evidence>
<feature type="transmembrane region" description="Helical" evidence="1">
    <location>
        <begin position="21"/>
        <end position="42"/>
    </location>
</feature>
<dbReference type="RefSeq" id="WP_114125576.1">
    <property type="nucleotide sequence ID" value="NZ_QOUI01000002.1"/>
</dbReference>
<organism evidence="2 3">
    <name type="scientific">Desertihabitans brevis</name>
    <dbReference type="NCBI Taxonomy" id="2268447"/>
    <lineage>
        <taxon>Bacteria</taxon>
        <taxon>Bacillati</taxon>
        <taxon>Actinomycetota</taxon>
        <taxon>Actinomycetes</taxon>
        <taxon>Propionibacteriales</taxon>
        <taxon>Propionibacteriaceae</taxon>
        <taxon>Desertihabitans</taxon>
    </lineage>
</organism>
<keyword evidence="1" id="KW-0472">Membrane</keyword>
<evidence type="ECO:0000313" key="3">
    <source>
        <dbReference type="Proteomes" id="UP000252770"/>
    </source>
</evidence>
<sequence>MAFDWKRLERQDRERVDRAGLGMGLGWLVGGVLALVGTRLGWWSGGDSAVVGVVLGVVFLAAYGFARRRRAGPDR</sequence>
<name>A0A367YY39_9ACTN</name>
<dbReference type="EMBL" id="QOUI01000002">
    <property type="protein sequence ID" value="RCK70806.1"/>
    <property type="molecule type" value="Genomic_DNA"/>
</dbReference>
<keyword evidence="1" id="KW-0812">Transmembrane</keyword>
<feature type="transmembrane region" description="Helical" evidence="1">
    <location>
        <begin position="48"/>
        <end position="66"/>
    </location>
</feature>
<dbReference type="AlphaFoldDB" id="A0A367YY39"/>
<proteinExistence type="predicted"/>
<gene>
    <name evidence="2" type="ORF">DT076_05305</name>
</gene>
<comment type="caution">
    <text evidence="2">The sequence shown here is derived from an EMBL/GenBank/DDBJ whole genome shotgun (WGS) entry which is preliminary data.</text>
</comment>
<protein>
    <recommendedName>
        <fullName evidence="4">DUF2530 domain-containing protein</fullName>
    </recommendedName>
</protein>
<accession>A0A367YY39</accession>
<keyword evidence="1" id="KW-1133">Transmembrane helix</keyword>
<evidence type="ECO:0000256" key="1">
    <source>
        <dbReference type="SAM" id="Phobius"/>
    </source>
</evidence>
<reference evidence="2 3" key="1">
    <citation type="submission" date="2018-07" db="EMBL/GenBank/DDBJ databases">
        <title>Desertimonas flava gen. nov. sp. nov.</title>
        <authorList>
            <person name="Liu S."/>
        </authorList>
    </citation>
    <scope>NUCLEOTIDE SEQUENCE [LARGE SCALE GENOMIC DNA]</scope>
    <source>
        <strain evidence="2 3">16Sb5-5</strain>
    </source>
</reference>